<evidence type="ECO:0000256" key="1">
    <source>
        <dbReference type="ARBA" id="ARBA00004141"/>
    </source>
</evidence>
<evidence type="ECO:0000256" key="5">
    <source>
        <dbReference type="SAM" id="Phobius"/>
    </source>
</evidence>
<keyword evidence="7" id="KW-1185">Reference proteome</keyword>
<dbReference type="Proteomes" id="UP001596223">
    <property type="component" value="Unassembled WGS sequence"/>
</dbReference>
<name>A0ABW1JQF9_9NOCA</name>
<feature type="transmembrane region" description="Helical" evidence="5">
    <location>
        <begin position="52"/>
        <end position="82"/>
    </location>
</feature>
<evidence type="ECO:0000313" key="7">
    <source>
        <dbReference type="Proteomes" id="UP001596223"/>
    </source>
</evidence>
<protein>
    <submittedName>
        <fullName evidence="6">DoxX family protein</fullName>
    </submittedName>
</protein>
<evidence type="ECO:0000313" key="6">
    <source>
        <dbReference type="EMBL" id="MFC6010914.1"/>
    </source>
</evidence>
<gene>
    <name evidence="6" type="ORF">ACFP3H_07615</name>
</gene>
<comment type="subcellular location">
    <subcellularLocation>
        <location evidence="1">Membrane</location>
        <topology evidence="1">Multi-pass membrane protein</topology>
    </subcellularLocation>
</comment>
<dbReference type="EMBL" id="JBHSQN010000002">
    <property type="protein sequence ID" value="MFC6010914.1"/>
    <property type="molecule type" value="Genomic_DNA"/>
</dbReference>
<reference evidence="7" key="1">
    <citation type="journal article" date="2019" name="Int. J. Syst. Evol. Microbiol.">
        <title>The Global Catalogue of Microorganisms (GCM) 10K type strain sequencing project: providing services to taxonomists for standard genome sequencing and annotation.</title>
        <authorList>
            <consortium name="The Broad Institute Genomics Platform"/>
            <consortium name="The Broad Institute Genome Sequencing Center for Infectious Disease"/>
            <person name="Wu L."/>
            <person name="Ma J."/>
        </authorList>
    </citation>
    <scope>NUCLEOTIDE SEQUENCE [LARGE SCALE GENOMIC DNA]</scope>
    <source>
        <strain evidence="7">CCUG 36956</strain>
    </source>
</reference>
<comment type="caution">
    <text evidence="6">The sequence shown here is derived from an EMBL/GenBank/DDBJ whole genome shotgun (WGS) entry which is preliminary data.</text>
</comment>
<evidence type="ECO:0000256" key="3">
    <source>
        <dbReference type="ARBA" id="ARBA00022989"/>
    </source>
</evidence>
<evidence type="ECO:0000256" key="2">
    <source>
        <dbReference type="ARBA" id="ARBA00022692"/>
    </source>
</evidence>
<feature type="transmembrane region" description="Helical" evidence="5">
    <location>
        <begin position="94"/>
        <end position="114"/>
    </location>
</feature>
<dbReference type="RefSeq" id="WP_378601488.1">
    <property type="nucleotide sequence ID" value="NZ_JBHSQN010000002.1"/>
</dbReference>
<dbReference type="InterPro" id="IPR032808">
    <property type="entry name" value="DoxX"/>
</dbReference>
<dbReference type="Pfam" id="PF13564">
    <property type="entry name" value="DoxX_2"/>
    <property type="match status" value="1"/>
</dbReference>
<accession>A0ABW1JQF9</accession>
<keyword evidence="2 5" id="KW-0812">Transmembrane</keyword>
<organism evidence="6 7">
    <name type="scientific">Nocardia lasii</name>
    <dbReference type="NCBI Taxonomy" id="1616107"/>
    <lineage>
        <taxon>Bacteria</taxon>
        <taxon>Bacillati</taxon>
        <taxon>Actinomycetota</taxon>
        <taxon>Actinomycetes</taxon>
        <taxon>Mycobacteriales</taxon>
        <taxon>Nocardiaceae</taxon>
        <taxon>Nocardia</taxon>
    </lineage>
</organism>
<proteinExistence type="predicted"/>
<keyword evidence="3 5" id="KW-1133">Transmembrane helix</keyword>
<evidence type="ECO:0000256" key="4">
    <source>
        <dbReference type="ARBA" id="ARBA00023136"/>
    </source>
</evidence>
<keyword evidence="4 5" id="KW-0472">Membrane</keyword>
<sequence>MNYVALIVAGLLAAMIGGSALATLTRRQSIVDLAREVGFPTEHLWVLGTVKLAAAAGLCLGLLWWPLGVAAAVGLIAYFTAAVDMHIRTRQRDVAAPIVFLVLATVVSILLVSVNT</sequence>